<organism evidence="3">
    <name type="scientific">Kitasatospora camelliae</name>
    <dbReference type="NCBI Taxonomy" id="3156397"/>
    <lineage>
        <taxon>Bacteria</taxon>
        <taxon>Bacillati</taxon>
        <taxon>Actinomycetota</taxon>
        <taxon>Actinomycetes</taxon>
        <taxon>Kitasatosporales</taxon>
        <taxon>Streptomycetaceae</taxon>
        <taxon>Kitasatospora</taxon>
    </lineage>
</organism>
<keyword evidence="3" id="KW-0645">Protease</keyword>
<dbReference type="KEGG" id="kcm:ABWK59_21955"/>
<dbReference type="EMBL" id="CP159872">
    <property type="protein sequence ID" value="XCM81385.1"/>
    <property type="molecule type" value="Genomic_DNA"/>
</dbReference>
<evidence type="ECO:0000313" key="3">
    <source>
        <dbReference type="EMBL" id="XCM81385.1"/>
    </source>
</evidence>
<evidence type="ECO:0000256" key="1">
    <source>
        <dbReference type="ARBA" id="ARBA00022729"/>
    </source>
</evidence>
<dbReference type="GO" id="GO:0004252">
    <property type="term" value="F:serine-type endopeptidase activity"/>
    <property type="evidence" value="ECO:0007669"/>
    <property type="project" value="InterPro"/>
</dbReference>
<reference evidence="3" key="1">
    <citation type="submission" date="2024-06" db="EMBL/GenBank/DDBJ databases">
        <title>The genome sequences of Kitasatospora sp. strain HUAS MG31.</title>
        <authorList>
            <person name="Mo P."/>
        </authorList>
    </citation>
    <scope>NUCLEOTIDE SEQUENCE</scope>
    <source>
        <strain evidence="3">HUAS MG31</strain>
    </source>
</reference>
<dbReference type="Gene3D" id="2.40.10.10">
    <property type="entry name" value="Trypsin-like serine proteases"/>
    <property type="match status" value="2"/>
</dbReference>
<keyword evidence="3" id="KW-0378">Hydrolase</keyword>
<dbReference type="PROSITE" id="PS00134">
    <property type="entry name" value="TRYPSIN_HIS"/>
    <property type="match status" value="1"/>
</dbReference>
<dbReference type="InterPro" id="IPR043504">
    <property type="entry name" value="Peptidase_S1_PA_chymotrypsin"/>
</dbReference>
<feature type="compositionally biased region" description="Low complexity" evidence="2">
    <location>
        <begin position="62"/>
        <end position="75"/>
    </location>
</feature>
<dbReference type="GO" id="GO:0006508">
    <property type="term" value="P:proteolysis"/>
    <property type="evidence" value="ECO:0007669"/>
    <property type="project" value="UniProtKB-KW"/>
</dbReference>
<keyword evidence="1" id="KW-0732">Signal</keyword>
<dbReference type="PANTHER" id="PTHR15462">
    <property type="entry name" value="SERINE PROTEASE"/>
    <property type="match status" value="1"/>
</dbReference>
<dbReference type="InterPro" id="IPR018114">
    <property type="entry name" value="TRYPSIN_HIS"/>
</dbReference>
<accession>A0AAU8K1Z5</accession>
<dbReference type="SUPFAM" id="SSF50494">
    <property type="entry name" value="Trypsin-like serine proteases"/>
    <property type="match status" value="1"/>
</dbReference>
<dbReference type="InterPro" id="IPR009003">
    <property type="entry name" value="Peptidase_S1_PA"/>
</dbReference>
<name>A0AAU8K1Z5_9ACTN</name>
<dbReference type="InterPro" id="IPR050966">
    <property type="entry name" value="Glutamyl_endopeptidase"/>
</dbReference>
<dbReference type="Pfam" id="PF13365">
    <property type="entry name" value="Trypsin_2"/>
    <property type="match status" value="1"/>
</dbReference>
<proteinExistence type="predicted"/>
<gene>
    <name evidence="3" type="ORF">ABWK59_21955</name>
</gene>
<dbReference type="RefSeq" id="WP_354642320.1">
    <property type="nucleotide sequence ID" value="NZ_CP159872.1"/>
</dbReference>
<evidence type="ECO:0000256" key="2">
    <source>
        <dbReference type="SAM" id="MobiDB-lite"/>
    </source>
</evidence>
<sequence length="317" mass="32227">MGRHGRPPRRRHRVLGPLAAGTVLAVAVVGAIVGTGTLDSHARTPGTRSAAMAAAVPQQDAVAPAAAPATPSAQPSVPPSASPSVDPTADTAGVPDTALAVGKLGTTATAPADADSAKVGALFAGPAASGYHFCSASVLHSAAGNLILTAAHCLDSGSGVTFAPGYRDGRAPYGTWQVTKVHTTDRWKASADPDEDFAILEVEAEDGRPVEQAVGANALGVEASWSARARLYGYSSEAERPIVCTEDTARQDTYQRRIDCPSFPGGTSGGPWLDTATGRVIGVIGGFQEGGDTDDTSYSSFFDHTIGALYREAAAGS</sequence>
<feature type="region of interest" description="Disordered" evidence="2">
    <location>
        <begin position="62"/>
        <end position="94"/>
    </location>
</feature>
<protein>
    <submittedName>
        <fullName evidence="3">Serine protease</fullName>
    </submittedName>
</protein>
<dbReference type="AlphaFoldDB" id="A0AAU8K1Z5"/>